<dbReference type="AlphaFoldDB" id="A0A151K391"/>
<evidence type="ECO:0000313" key="5">
    <source>
        <dbReference type="Proteomes" id="UP000078492"/>
    </source>
</evidence>
<comment type="caution">
    <text evidence="4">The sequence shown here is derived from an EMBL/GenBank/DDBJ whole genome shotgun (WGS) entry which is preliminary data.</text>
</comment>
<keyword evidence="5" id="KW-1185">Reference proteome</keyword>
<dbReference type="SUPFAM" id="SSF52540">
    <property type="entry name" value="P-loop containing nucleoside triphosphate hydrolases"/>
    <property type="match status" value="1"/>
</dbReference>
<dbReference type="PANTHER" id="PTHR24223:SF448">
    <property type="entry name" value="FI20146P1-RELATED"/>
    <property type="match status" value="1"/>
</dbReference>
<dbReference type="InterPro" id="IPR050173">
    <property type="entry name" value="ABC_transporter_C-like"/>
</dbReference>
<gene>
    <name evidence="4" type="ORF">ALC57_03120</name>
</gene>
<dbReference type="Proteomes" id="UP000078492">
    <property type="component" value="Unassembled WGS sequence"/>
</dbReference>
<evidence type="ECO:0000256" key="3">
    <source>
        <dbReference type="SAM" id="Phobius"/>
    </source>
</evidence>
<dbReference type="EMBL" id="LKEY01022799">
    <property type="protein sequence ID" value="KYN50552.1"/>
    <property type="molecule type" value="Genomic_DNA"/>
</dbReference>
<keyword evidence="1" id="KW-0547">Nucleotide-binding</keyword>
<dbReference type="GO" id="GO:0042626">
    <property type="term" value="F:ATPase-coupled transmembrane transporter activity"/>
    <property type="evidence" value="ECO:0007669"/>
    <property type="project" value="TreeGrafter"/>
</dbReference>
<keyword evidence="3" id="KW-0812">Transmembrane</keyword>
<evidence type="ECO:0000313" key="4">
    <source>
        <dbReference type="EMBL" id="KYN50552.1"/>
    </source>
</evidence>
<dbReference type="STRING" id="471704.A0A151K391"/>
<dbReference type="PANTHER" id="PTHR24223">
    <property type="entry name" value="ATP-BINDING CASSETTE SUB-FAMILY C"/>
    <property type="match status" value="1"/>
</dbReference>
<keyword evidence="2" id="KW-0067">ATP-binding</keyword>
<feature type="transmembrane region" description="Helical" evidence="3">
    <location>
        <begin position="49"/>
        <end position="68"/>
    </location>
</feature>
<feature type="non-terminal residue" evidence="4">
    <location>
        <position position="1"/>
    </location>
</feature>
<sequence length="69" mass="8025">DLPSARVDPRTDDLIQTTIRRKFEKSTVLSITHRLNTVMDSDCILVMDAGNAVVSQFFFIILFFRVFFR</sequence>
<reference evidence="4 5" key="1">
    <citation type="submission" date="2015-09" db="EMBL/GenBank/DDBJ databases">
        <title>Trachymyrmex cornetzi WGS genome.</title>
        <authorList>
            <person name="Nygaard S."/>
            <person name="Hu H."/>
            <person name="Boomsma J."/>
            <person name="Zhang G."/>
        </authorList>
    </citation>
    <scope>NUCLEOTIDE SEQUENCE [LARGE SCALE GENOMIC DNA]</scope>
    <source>
        <strain evidence="4">Tcor2-1</strain>
        <tissue evidence="4">Whole body</tissue>
    </source>
</reference>
<evidence type="ECO:0000256" key="2">
    <source>
        <dbReference type="ARBA" id="ARBA00022840"/>
    </source>
</evidence>
<name>A0A151K391_9HYME</name>
<evidence type="ECO:0000256" key="1">
    <source>
        <dbReference type="ARBA" id="ARBA00022741"/>
    </source>
</evidence>
<dbReference type="GO" id="GO:0005524">
    <property type="term" value="F:ATP binding"/>
    <property type="evidence" value="ECO:0007669"/>
    <property type="project" value="UniProtKB-KW"/>
</dbReference>
<keyword evidence="3" id="KW-1133">Transmembrane helix</keyword>
<accession>A0A151K391</accession>
<dbReference type="GO" id="GO:0016020">
    <property type="term" value="C:membrane"/>
    <property type="evidence" value="ECO:0007669"/>
    <property type="project" value="TreeGrafter"/>
</dbReference>
<proteinExistence type="predicted"/>
<protein>
    <submittedName>
        <fullName evidence="4">Uncharacterized protein</fullName>
    </submittedName>
</protein>
<dbReference type="Gene3D" id="3.40.50.300">
    <property type="entry name" value="P-loop containing nucleotide triphosphate hydrolases"/>
    <property type="match status" value="1"/>
</dbReference>
<dbReference type="InterPro" id="IPR027417">
    <property type="entry name" value="P-loop_NTPase"/>
</dbReference>
<keyword evidence="3" id="KW-0472">Membrane</keyword>
<organism evidence="4 5">
    <name type="scientific">Trachymyrmex cornetzi</name>
    <dbReference type="NCBI Taxonomy" id="471704"/>
    <lineage>
        <taxon>Eukaryota</taxon>
        <taxon>Metazoa</taxon>
        <taxon>Ecdysozoa</taxon>
        <taxon>Arthropoda</taxon>
        <taxon>Hexapoda</taxon>
        <taxon>Insecta</taxon>
        <taxon>Pterygota</taxon>
        <taxon>Neoptera</taxon>
        <taxon>Endopterygota</taxon>
        <taxon>Hymenoptera</taxon>
        <taxon>Apocrita</taxon>
        <taxon>Aculeata</taxon>
        <taxon>Formicoidea</taxon>
        <taxon>Formicidae</taxon>
        <taxon>Myrmicinae</taxon>
        <taxon>Trachymyrmex</taxon>
    </lineage>
</organism>